<dbReference type="Proteomes" id="UP000009882">
    <property type="component" value="Unassembled WGS sequence"/>
</dbReference>
<keyword evidence="3" id="KW-1185">Reference proteome</keyword>
<comment type="caution">
    <text evidence="2">The sequence shown here is derived from an EMBL/GenBank/DDBJ whole genome shotgun (WGS) entry which is preliminary data.</text>
</comment>
<protein>
    <submittedName>
        <fullName evidence="2">Uncharacterized protein</fullName>
    </submittedName>
</protein>
<evidence type="ECO:0000313" key="3">
    <source>
        <dbReference type="Proteomes" id="UP000009882"/>
    </source>
</evidence>
<reference evidence="3" key="1">
    <citation type="journal article" date="2012" name="BMC Genomics">
        <title>Genome sequence of the necrotrophic fungus Penicillium digitatum, the main postharvest pathogen of citrus.</title>
        <authorList>
            <person name="Marcet-Houben M."/>
            <person name="Ballester A.-R."/>
            <person name="de la Fuente B."/>
            <person name="Harries E."/>
            <person name="Marcos J.F."/>
            <person name="Gonzalez-Candelas L."/>
            <person name="Gabaldon T."/>
        </authorList>
    </citation>
    <scope>NUCLEOTIDE SEQUENCE [LARGE SCALE GENOMIC DNA]</scope>
    <source>
        <strain evidence="3">PHI26 / CECT 20796</strain>
    </source>
</reference>
<feature type="transmembrane region" description="Helical" evidence="1">
    <location>
        <begin position="20"/>
        <end position="40"/>
    </location>
</feature>
<dbReference type="EMBL" id="AKCT01000320">
    <property type="protein sequence ID" value="EKV04740.1"/>
    <property type="molecule type" value="Genomic_DNA"/>
</dbReference>
<accession>K9F5U1</accession>
<name>K9F5U1_PEND2</name>
<organism evidence="2 3">
    <name type="scientific">Penicillium digitatum (strain PHI26 / CECT 20796)</name>
    <name type="common">Green mold</name>
    <dbReference type="NCBI Taxonomy" id="1170229"/>
    <lineage>
        <taxon>Eukaryota</taxon>
        <taxon>Fungi</taxon>
        <taxon>Dikarya</taxon>
        <taxon>Ascomycota</taxon>
        <taxon>Pezizomycotina</taxon>
        <taxon>Eurotiomycetes</taxon>
        <taxon>Eurotiomycetidae</taxon>
        <taxon>Eurotiales</taxon>
        <taxon>Aspergillaceae</taxon>
        <taxon>Penicillium</taxon>
    </lineage>
</organism>
<proteinExistence type="predicted"/>
<keyword evidence="1" id="KW-0472">Membrane</keyword>
<dbReference type="AlphaFoldDB" id="K9F5U1"/>
<keyword evidence="1" id="KW-1133">Transmembrane helix</keyword>
<gene>
    <name evidence="2" type="ORF">PDIG_87320</name>
</gene>
<evidence type="ECO:0000256" key="1">
    <source>
        <dbReference type="SAM" id="Phobius"/>
    </source>
</evidence>
<keyword evidence="1" id="KW-0812">Transmembrane</keyword>
<evidence type="ECO:0000313" key="2">
    <source>
        <dbReference type="EMBL" id="EKV04740.1"/>
    </source>
</evidence>
<dbReference type="HOGENOM" id="CLU_3279665_0_0_1"/>
<sequence length="41" mass="4809">MWHYHHPNYVFFILVLVFNHAHQTFAFFLSLFASLLAAGLS</sequence>
<dbReference type="InParanoid" id="K9F5U1"/>